<dbReference type="Gene3D" id="3.10.110.10">
    <property type="entry name" value="Ubiquitin Conjugating Enzyme"/>
    <property type="match status" value="1"/>
</dbReference>
<dbReference type="PROSITE" id="PS50127">
    <property type="entry name" value="UBC_2"/>
    <property type="match status" value="1"/>
</dbReference>
<dbReference type="Proteomes" id="UP000838878">
    <property type="component" value="Chromosome 12"/>
</dbReference>
<organism evidence="2 3">
    <name type="scientific">Brenthis ino</name>
    <name type="common">lesser marbled fritillary</name>
    <dbReference type="NCBI Taxonomy" id="405034"/>
    <lineage>
        <taxon>Eukaryota</taxon>
        <taxon>Metazoa</taxon>
        <taxon>Ecdysozoa</taxon>
        <taxon>Arthropoda</taxon>
        <taxon>Hexapoda</taxon>
        <taxon>Insecta</taxon>
        <taxon>Pterygota</taxon>
        <taxon>Neoptera</taxon>
        <taxon>Endopterygota</taxon>
        <taxon>Lepidoptera</taxon>
        <taxon>Glossata</taxon>
        <taxon>Ditrysia</taxon>
        <taxon>Papilionoidea</taxon>
        <taxon>Nymphalidae</taxon>
        <taxon>Heliconiinae</taxon>
        <taxon>Argynnini</taxon>
        <taxon>Brenthis</taxon>
    </lineage>
</organism>
<dbReference type="InterPro" id="IPR050113">
    <property type="entry name" value="Ub_conjugating_enzyme"/>
</dbReference>
<dbReference type="SMART" id="SM00212">
    <property type="entry name" value="UBCc"/>
    <property type="match status" value="1"/>
</dbReference>
<feature type="non-terminal residue" evidence="2">
    <location>
        <position position="153"/>
    </location>
</feature>
<name>A0A8J9V7S7_9NEOP</name>
<reference evidence="2" key="1">
    <citation type="submission" date="2021-12" db="EMBL/GenBank/DDBJ databases">
        <authorList>
            <person name="Martin H S."/>
        </authorList>
    </citation>
    <scope>NUCLEOTIDE SEQUENCE</scope>
</reference>
<proteinExistence type="predicted"/>
<dbReference type="CDD" id="cd23805">
    <property type="entry name" value="UBCc_UBE2T"/>
    <property type="match status" value="1"/>
</dbReference>
<evidence type="ECO:0000313" key="2">
    <source>
        <dbReference type="EMBL" id="CAH0717583.1"/>
    </source>
</evidence>
<evidence type="ECO:0000313" key="3">
    <source>
        <dbReference type="Proteomes" id="UP000838878"/>
    </source>
</evidence>
<evidence type="ECO:0000259" key="1">
    <source>
        <dbReference type="PROSITE" id="PS50127"/>
    </source>
</evidence>
<gene>
    <name evidence="2" type="ORF">BINO364_LOCUS4175</name>
</gene>
<feature type="domain" description="UBC core" evidence="1">
    <location>
        <begin position="4"/>
        <end position="153"/>
    </location>
</feature>
<dbReference type="EMBL" id="OV170232">
    <property type="protein sequence ID" value="CAH0717583.1"/>
    <property type="molecule type" value="Genomic_DNA"/>
</dbReference>
<dbReference type="OrthoDB" id="9978460at2759"/>
<dbReference type="Pfam" id="PF00179">
    <property type="entry name" value="UQ_con"/>
    <property type="match status" value="1"/>
</dbReference>
<dbReference type="InterPro" id="IPR000608">
    <property type="entry name" value="UBC"/>
</dbReference>
<keyword evidence="3" id="KW-1185">Reference proteome</keyword>
<sequence length="153" mass="17150">MSSARTSRLMREIKSLETDPPWGITCSPDTGEGFDILHVKLSGPRSSPYEGGVFELVINVPDRYPFEPPQVKFVTPVYHPNIDKGGRICMNMLKMPPKGSWLPTITIETLLISVQALLAAPNPDDPLMMDLAFEYKYDISVSVEYRLLCQCCL</sequence>
<dbReference type="PANTHER" id="PTHR24067">
    <property type="entry name" value="UBIQUITIN-CONJUGATING ENZYME E2"/>
    <property type="match status" value="1"/>
</dbReference>
<accession>A0A8J9V7S7</accession>
<dbReference type="InterPro" id="IPR016135">
    <property type="entry name" value="UBQ-conjugating_enzyme/RWD"/>
</dbReference>
<protein>
    <recommendedName>
        <fullName evidence="1">UBC core domain-containing protein</fullName>
    </recommendedName>
</protein>
<dbReference type="SUPFAM" id="SSF54495">
    <property type="entry name" value="UBC-like"/>
    <property type="match status" value="1"/>
</dbReference>
<dbReference type="AlphaFoldDB" id="A0A8J9V7S7"/>